<dbReference type="AlphaFoldDB" id="A0A553PB71"/>
<name>A0A553PB71_TIGCA</name>
<dbReference type="Proteomes" id="UP000318571">
    <property type="component" value="Chromosome 2"/>
</dbReference>
<evidence type="ECO:0000313" key="1">
    <source>
        <dbReference type="EMBL" id="TRY74930.1"/>
    </source>
</evidence>
<reference evidence="1 2" key="1">
    <citation type="journal article" date="2018" name="Nat. Ecol. Evol.">
        <title>Genomic signatures of mitonuclear coevolution across populations of Tigriopus californicus.</title>
        <authorList>
            <person name="Barreto F.S."/>
            <person name="Watson E.T."/>
            <person name="Lima T.G."/>
            <person name="Willett C.S."/>
            <person name="Edmands S."/>
            <person name="Li W."/>
            <person name="Burton R.S."/>
        </authorList>
    </citation>
    <scope>NUCLEOTIDE SEQUENCE [LARGE SCALE GENOMIC DNA]</scope>
    <source>
        <strain evidence="1 2">San Diego</strain>
    </source>
</reference>
<proteinExistence type="predicted"/>
<dbReference type="EMBL" id="VCGU01000005">
    <property type="protein sequence ID" value="TRY74930.1"/>
    <property type="molecule type" value="Genomic_DNA"/>
</dbReference>
<sequence length="136" mass="15253">MGVGDPQNINAMIEHAFLPKETYFGWRSPFLFTAGDESFMALNKSNILYDSSLSFYEKSWPYPMLKTEKTRSCLIKPCPPVRTTFFGGSLSVWTGIDARSKEGGNSVYLNTCAKRCPSQRLEITFNYFGGSCCEAV</sequence>
<accession>A0A553PB71</accession>
<protein>
    <submittedName>
        <fullName evidence="1">Uncharacterized protein</fullName>
    </submittedName>
</protein>
<gene>
    <name evidence="1" type="ORF">TCAL_14610</name>
</gene>
<evidence type="ECO:0000313" key="2">
    <source>
        <dbReference type="Proteomes" id="UP000318571"/>
    </source>
</evidence>
<comment type="caution">
    <text evidence="1">The sequence shown here is derived from an EMBL/GenBank/DDBJ whole genome shotgun (WGS) entry which is preliminary data.</text>
</comment>
<organism evidence="1 2">
    <name type="scientific">Tigriopus californicus</name>
    <name type="common">Marine copepod</name>
    <dbReference type="NCBI Taxonomy" id="6832"/>
    <lineage>
        <taxon>Eukaryota</taxon>
        <taxon>Metazoa</taxon>
        <taxon>Ecdysozoa</taxon>
        <taxon>Arthropoda</taxon>
        <taxon>Crustacea</taxon>
        <taxon>Multicrustacea</taxon>
        <taxon>Hexanauplia</taxon>
        <taxon>Copepoda</taxon>
        <taxon>Harpacticoida</taxon>
        <taxon>Harpacticidae</taxon>
        <taxon>Tigriopus</taxon>
    </lineage>
</organism>
<keyword evidence="2" id="KW-1185">Reference proteome</keyword>